<dbReference type="AlphaFoldDB" id="A0A3P2A703"/>
<dbReference type="GO" id="GO:0009395">
    <property type="term" value="P:phospholipid catabolic process"/>
    <property type="evidence" value="ECO:0007669"/>
    <property type="project" value="UniProtKB-KW"/>
</dbReference>
<dbReference type="Proteomes" id="UP000269923">
    <property type="component" value="Unassembled WGS sequence"/>
</dbReference>
<dbReference type="UniPathway" id="UPA00084">
    <property type="reaction ID" value="UER00504"/>
</dbReference>
<gene>
    <name evidence="4" type="ORF">EII21_02410</name>
</gene>
<dbReference type="Pfam" id="PF04608">
    <property type="entry name" value="PgpA"/>
    <property type="match status" value="1"/>
</dbReference>
<dbReference type="PANTHER" id="PTHR36305">
    <property type="entry name" value="PHOSPHATIDYLGLYCEROPHOSPHATASE A"/>
    <property type="match status" value="1"/>
</dbReference>
<keyword evidence="2" id="KW-1133">Transmembrane helix</keyword>
<dbReference type="InterPro" id="IPR036681">
    <property type="entry name" value="PgpA-like_sf"/>
</dbReference>
<feature type="transmembrane region" description="Helical" evidence="2">
    <location>
        <begin position="43"/>
        <end position="76"/>
    </location>
</feature>
<keyword evidence="1 2" id="KW-0812">Transmembrane</keyword>
<feature type="transmembrane region" description="Helical" evidence="2">
    <location>
        <begin position="97"/>
        <end position="121"/>
    </location>
</feature>
<accession>A0A3P2A703</accession>
<dbReference type="OrthoDB" id="9804091at2"/>
<evidence type="ECO:0000313" key="5">
    <source>
        <dbReference type="Proteomes" id="UP000269923"/>
    </source>
</evidence>
<keyword evidence="1" id="KW-0595">Phospholipid degradation</keyword>
<dbReference type="GO" id="GO:0005886">
    <property type="term" value="C:plasma membrane"/>
    <property type="evidence" value="ECO:0007669"/>
    <property type="project" value="UniProtKB-SubCell"/>
</dbReference>
<dbReference type="GO" id="GO:0006655">
    <property type="term" value="P:phosphatidylglycerol biosynthetic process"/>
    <property type="evidence" value="ECO:0007669"/>
    <property type="project" value="UniProtKB-UniPathway"/>
</dbReference>
<keyword evidence="1" id="KW-0442">Lipid degradation</keyword>
<dbReference type="GO" id="GO:0008962">
    <property type="term" value="F:phosphatidylglycerophosphatase activity"/>
    <property type="evidence" value="ECO:0007669"/>
    <property type="project" value="UniProtKB-EC"/>
</dbReference>
<evidence type="ECO:0000313" key="4">
    <source>
        <dbReference type="EMBL" id="RRD91262.1"/>
    </source>
</evidence>
<organism evidence="4 5">
    <name type="scientific">Conchiformibius steedae</name>
    <dbReference type="NCBI Taxonomy" id="153493"/>
    <lineage>
        <taxon>Bacteria</taxon>
        <taxon>Pseudomonadati</taxon>
        <taxon>Pseudomonadota</taxon>
        <taxon>Betaproteobacteria</taxon>
        <taxon>Neisseriales</taxon>
        <taxon>Neisseriaceae</taxon>
        <taxon>Conchiformibius</taxon>
    </lineage>
</organism>
<dbReference type="RefSeq" id="WP_124794060.1">
    <property type="nucleotide sequence ID" value="NZ_RQYC01000002.1"/>
</dbReference>
<feature type="transmembrane region" description="Helical" evidence="2">
    <location>
        <begin position="141"/>
        <end position="166"/>
    </location>
</feature>
<dbReference type="PIRSF" id="PIRSF006162">
    <property type="entry name" value="PgpA"/>
    <property type="match status" value="1"/>
</dbReference>
<dbReference type="STRING" id="1121352.GCA_000620925_00213"/>
<reference evidence="4 5" key="1">
    <citation type="submission" date="2018-11" db="EMBL/GenBank/DDBJ databases">
        <title>Genomes From Bacteria Associated with the Canine Oral Cavity: a Test Case for Automated Genome-Based Taxonomic Assignment.</title>
        <authorList>
            <person name="Coil D.A."/>
            <person name="Jospin G."/>
            <person name="Darling A.E."/>
            <person name="Wallis C."/>
            <person name="Davis I.J."/>
            <person name="Harris S."/>
            <person name="Eisen J.A."/>
            <person name="Holcombe L.J."/>
            <person name="O'Flynn C."/>
        </authorList>
    </citation>
    <scope>NUCLEOTIDE SEQUENCE [LARGE SCALE GENOMIC DNA]</scope>
    <source>
        <strain evidence="4 5">COT-280</strain>
    </source>
</reference>
<keyword evidence="1" id="KW-0997">Cell inner membrane</keyword>
<comment type="cofactor">
    <cofactor evidence="1">
        <name>Mg(2+)</name>
        <dbReference type="ChEBI" id="CHEBI:18420"/>
    </cofactor>
</comment>
<keyword evidence="1" id="KW-0460">Magnesium</keyword>
<dbReference type="GO" id="GO:0046872">
    <property type="term" value="F:metal ion binding"/>
    <property type="evidence" value="ECO:0007669"/>
    <property type="project" value="UniProtKB-KW"/>
</dbReference>
<evidence type="ECO:0000256" key="2">
    <source>
        <dbReference type="SAM" id="Phobius"/>
    </source>
</evidence>
<keyword evidence="1" id="KW-1208">Phospholipid metabolism</keyword>
<dbReference type="InterPro" id="IPR026037">
    <property type="entry name" value="PgpA"/>
</dbReference>
<keyword evidence="1 2" id="KW-0472">Membrane</keyword>
<keyword evidence="1" id="KW-1003">Cell membrane</keyword>
<comment type="function">
    <text evidence="1">Lipid phosphatase which dephosphorylates phosphatidylglycerophosphate (PGP) to phosphatidylglycerol (PG).</text>
</comment>
<evidence type="ECO:0000256" key="1">
    <source>
        <dbReference type="PIRNR" id="PIRNR006162"/>
    </source>
</evidence>
<evidence type="ECO:0000259" key="3">
    <source>
        <dbReference type="Pfam" id="PF04608"/>
    </source>
</evidence>
<keyword evidence="5" id="KW-1185">Reference proteome</keyword>
<comment type="subcellular location">
    <subcellularLocation>
        <location evidence="1">Cell inner membrane</location>
        <topology evidence="1">Multi-pass membrane protein</topology>
    </subcellularLocation>
</comment>
<keyword evidence="1" id="KW-0443">Lipid metabolism</keyword>
<dbReference type="InterPro" id="IPR007686">
    <property type="entry name" value="YutG/PgpA"/>
</dbReference>
<comment type="catalytic activity">
    <reaction evidence="1">
        <text>a 1,2-diacyl-sn-glycero-3-phospho-(1'-sn-glycero-3'-phosphate) + H2O = a 1,2-diacyl-sn-glycero-3-phospho-(1'-sn-glycerol) + phosphate</text>
        <dbReference type="Rhea" id="RHEA:33751"/>
        <dbReference type="ChEBI" id="CHEBI:15377"/>
        <dbReference type="ChEBI" id="CHEBI:43474"/>
        <dbReference type="ChEBI" id="CHEBI:60110"/>
        <dbReference type="ChEBI" id="CHEBI:64716"/>
        <dbReference type="EC" id="3.1.3.27"/>
    </reaction>
</comment>
<dbReference type="EC" id="3.1.3.27" evidence="1"/>
<dbReference type="EMBL" id="RQYC01000002">
    <property type="protein sequence ID" value="RRD91262.1"/>
    <property type="molecule type" value="Genomic_DNA"/>
</dbReference>
<dbReference type="SUPFAM" id="SSF101307">
    <property type="entry name" value="YutG-like"/>
    <property type="match status" value="1"/>
</dbReference>
<keyword evidence="1" id="KW-0479">Metal-binding</keyword>
<comment type="caution">
    <text evidence="4">The sequence shown here is derived from an EMBL/GenBank/DDBJ whole genome shotgun (WGS) entry which is preliminary data.</text>
</comment>
<sequence>MDNQDKQTIRPDWAWLMRDTNALLAFGFGAGLSPKAPGTFGSLLGLLLAGLLLGCGVSHTGLFLLSVVLFVWGIRLCTRAGTALGEPDHSGIVWDEMVAMMTVFALIPQGFFWWVTGFALFRLFDIVKPAPVNWVEQRYGGGLGVMADDAAAALYAVLVVWVLNWIL</sequence>
<comment type="pathway">
    <text evidence="1">Phospholipid metabolism; phosphatidylglycerol biosynthesis; phosphatidylglycerol from CDP-diacylglycerol: step 2/2.</text>
</comment>
<name>A0A3P2A703_9NEIS</name>
<proteinExistence type="predicted"/>
<keyword evidence="1" id="KW-0378">Hydrolase</keyword>
<dbReference type="CDD" id="cd06971">
    <property type="entry name" value="PgpA"/>
    <property type="match status" value="1"/>
</dbReference>
<feature type="domain" description="YutG/PgpA" evidence="3">
    <location>
        <begin position="24"/>
        <end position="163"/>
    </location>
</feature>
<dbReference type="PANTHER" id="PTHR36305:SF1">
    <property type="entry name" value="PHOSPHATIDYLGLYCEROPHOSPHATASE A"/>
    <property type="match status" value="1"/>
</dbReference>
<protein>
    <recommendedName>
        <fullName evidence="1">Phosphatidylglycerophosphatase A</fullName>
        <ecNumber evidence="1">3.1.3.27</ecNumber>
    </recommendedName>
    <alternativeName>
        <fullName evidence="1">Phosphatidylglycerolphosphate phosphatase A</fullName>
    </alternativeName>
</protein>